<sequence length="519" mass="55005">MIQSKASDDSLPLSRFFLVAQMVSSGHPASLPMVFLTLARFLHDPYTPRISPSSSVVAQDSRGFSYRCHHLVSSITSRKATKVFIVDSALLLRSTVSLIVVKRVEGLLSLASDVANAKSNAAEIQVNSSECQTYFAARGLQAGGRYSPYPSNQSVATRSQPLQVQTSNAVTSPYANVPATYDCYNGLYGAGVTRASYPTYPTNYDDEMYLGQAPAYMLPNNNESVLSTNSTFGPPASPRTWDVFSSSGRGQNGLYPDQNPSSAVSVTSGSFPSNGIPFTCSSHDVPTSLAGSSAIAASMTSADRILPNPATGRSQQQALIMAGSNSMDGLAISNIAYRNSVPWVGADNMSASSQSSDRVISVSYGSTVDSNGGSGESSAATEDASFAYVPISQMSPSASIRTASTLPDPGPSQVVRKLDESAVEQRRTKRLSRESTPSPEHCMAEAYGYSSGDIVVGRRSTRGSISSGTLTNGQEYTRLRPLPTPTSDFYRSSQHGSADYQAQLGHRTSIASLSGSGRY</sequence>
<gene>
    <name evidence="2" type="ORF">GJ744_005595</name>
</gene>
<reference evidence="2" key="1">
    <citation type="submission" date="2020-02" db="EMBL/GenBank/DDBJ databases">
        <authorList>
            <person name="Palmer J.M."/>
        </authorList>
    </citation>
    <scope>NUCLEOTIDE SEQUENCE</scope>
    <source>
        <strain evidence="2">EPUS1.4</strain>
        <tissue evidence="2">Thallus</tissue>
    </source>
</reference>
<accession>A0A8H7AMU1</accession>
<organism evidence="2 3">
    <name type="scientific">Endocarpon pusillum</name>
    <dbReference type="NCBI Taxonomy" id="364733"/>
    <lineage>
        <taxon>Eukaryota</taxon>
        <taxon>Fungi</taxon>
        <taxon>Dikarya</taxon>
        <taxon>Ascomycota</taxon>
        <taxon>Pezizomycotina</taxon>
        <taxon>Eurotiomycetes</taxon>
        <taxon>Chaetothyriomycetidae</taxon>
        <taxon>Verrucariales</taxon>
        <taxon>Verrucariaceae</taxon>
        <taxon>Endocarpon</taxon>
    </lineage>
</organism>
<name>A0A8H7AMU1_9EURO</name>
<feature type="region of interest" description="Disordered" evidence="1">
    <location>
        <begin position="484"/>
        <end position="503"/>
    </location>
</feature>
<dbReference type="Proteomes" id="UP000606974">
    <property type="component" value="Unassembled WGS sequence"/>
</dbReference>
<evidence type="ECO:0000313" key="2">
    <source>
        <dbReference type="EMBL" id="KAF7511049.1"/>
    </source>
</evidence>
<feature type="region of interest" description="Disordered" evidence="1">
    <location>
        <begin position="419"/>
        <end position="440"/>
    </location>
</feature>
<evidence type="ECO:0000313" key="3">
    <source>
        <dbReference type="Proteomes" id="UP000606974"/>
    </source>
</evidence>
<evidence type="ECO:0000256" key="1">
    <source>
        <dbReference type="SAM" id="MobiDB-lite"/>
    </source>
</evidence>
<proteinExistence type="predicted"/>
<protein>
    <submittedName>
        <fullName evidence="2">Uncharacterized protein</fullName>
    </submittedName>
</protein>
<comment type="caution">
    <text evidence="2">The sequence shown here is derived from an EMBL/GenBank/DDBJ whole genome shotgun (WGS) entry which is preliminary data.</text>
</comment>
<dbReference type="AlphaFoldDB" id="A0A8H7AMU1"/>
<feature type="compositionally biased region" description="Polar residues" evidence="1">
    <location>
        <begin position="485"/>
        <end position="496"/>
    </location>
</feature>
<dbReference type="OrthoDB" id="10334818at2759"/>
<dbReference type="EMBL" id="JAACFV010000024">
    <property type="protein sequence ID" value="KAF7511049.1"/>
    <property type="molecule type" value="Genomic_DNA"/>
</dbReference>
<keyword evidence="3" id="KW-1185">Reference proteome</keyword>